<dbReference type="PANTHER" id="PTHR39476:SF1">
    <property type="entry name" value="NADH DEHYDROGENASE [UBIQUINONE] 1 BETA SUBCOMPLEX SUBUNIT 4"/>
    <property type="match status" value="1"/>
</dbReference>
<reference evidence="3" key="2">
    <citation type="submission" date="2020-10" db="EMBL/GenBank/DDBJ databases">
        <title>High-Quality Genome Resource of Clonostachys rosea strain S41 by Oxford Nanopore Long-Read Sequencing.</title>
        <authorList>
            <person name="Wang H."/>
        </authorList>
    </citation>
    <scope>NUCLEOTIDE SEQUENCE</scope>
    <source>
        <strain evidence="3">S41</strain>
    </source>
</reference>
<dbReference type="EMBL" id="JADCTT010000008">
    <property type="protein sequence ID" value="KAF9749362.1"/>
    <property type="molecule type" value="Genomic_DNA"/>
</dbReference>
<evidence type="ECO:0000256" key="1">
    <source>
        <dbReference type="SAM" id="Phobius"/>
    </source>
</evidence>
<reference evidence="2" key="1">
    <citation type="submission" date="2015-01" db="EMBL/GenBank/DDBJ databases">
        <authorList>
            <person name="Durling Mikael"/>
        </authorList>
    </citation>
    <scope>NUCLEOTIDE SEQUENCE</scope>
</reference>
<proteinExistence type="predicted"/>
<organism evidence="2">
    <name type="scientific">Bionectria ochroleuca</name>
    <name type="common">Gliocladium roseum</name>
    <dbReference type="NCBI Taxonomy" id="29856"/>
    <lineage>
        <taxon>Eukaryota</taxon>
        <taxon>Fungi</taxon>
        <taxon>Dikarya</taxon>
        <taxon>Ascomycota</taxon>
        <taxon>Pezizomycotina</taxon>
        <taxon>Sordariomycetes</taxon>
        <taxon>Hypocreomycetidae</taxon>
        <taxon>Hypocreales</taxon>
        <taxon>Bionectriaceae</taxon>
        <taxon>Clonostachys</taxon>
    </lineage>
</organism>
<dbReference type="EMBL" id="CDPU01000007">
    <property type="protein sequence ID" value="CEO47288.1"/>
    <property type="molecule type" value="Genomic_DNA"/>
</dbReference>
<accession>A0A0B7JQN6</accession>
<dbReference type="Proteomes" id="UP000616885">
    <property type="component" value="Unassembled WGS sequence"/>
</dbReference>
<sequence>MAELSFRPDPAYQKVAAMTKNRVQYFRFNARTARITFIYVAVIPALVGYLAYQTDGLYNLKAKRKGDTVYQK</sequence>
<evidence type="ECO:0000313" key="3">
    <source>
        <dbReference type="EMBL" id="KAF9749362.1"/>
    </source>
</evidence>
<name>A0A0B7JQN6_BIOOC</name>
<dbReference type="AlphaFoldDB" id="A0A0B7JQN6"/>
<evidence type="ECO:0000313" key="2">
    <source>
        <dbReference type="EMBL" id="CEO47288.1"/>
    </source>
</evidence>
<feature type="transmembrane region" description="Helical" evidence="1">
    <location>
        <begin position="32"/>
        <end position="52"/>
    </location>
</feature>
<keyword evidence="1" id="KW-0812">Transmembrane</keyword>
<gene>
    <name evidence="2" type="ORF">BN869_000003343_1</name>
    <name evidence="3" type="ORF">IM811_017157</name>
</gene>
<dbReference type="PANTHER" id="PTHR39476">
    <property type="entry name" value="NADH:UBIQUINONE OXIDOREDUCTASE 6.6KD SUBUNIT"/>
    <property type="match status" value="1"/>
</dbReference>
<protein>
    <submittedName>
        <fullName evidence="2">Uncharacterized protein</fullName>
    </submittedName>
</protein>
<keyword evidence="1" id="KW-0472">Membrane</keyword>
<keyword evidence="1" id="KW-1133">Transmembrane helix</keyword>